<dbReference type="OrthoDB" id="10499497at2759"/>
<sequence length="177" mass="20574">MPMSMKSDTLFRGFKRPKPDTRFRGSKRPRPATFFREFKLKPAPCPYDVVPSSYDSELAGGVPILPLCITKYNRPILIRFSQLALEFYIKNQEGSGVDANFKFHDLVKCTYWIDYRPRRHLCESHRRSPTRYYITFKAKAKGDPSSSADIIIFQAKISIDEEDEDNLPVVEECRIKI</sequence>
<evidence type="ECO:0000256" key="1">
    <source>
        <dbReference type="SAM" id="MobiDB-lite"/>
    </source>
</evidence>
<feature type="region of interest" description="Disordered" evidence="1">
    <location>
        <begin position="1"/>
        <end position="28"/>
    </location>
</feature>
<dbReference type="EMBL" id="DF973568">
    <property type="protein sequence ID" value="GAU34841.1"/>
    <property type="molecule type" value="Genomic_DNA"/>
</dbReference>
<evidence type="ECO:0000313" key="3">
    <source>
        <dbReference type="Proteomes" id="UP000242715"/>
    </source>
</evidence>
<evidence type="ECO:0000313" key="2">
    <source>
        <dbReference type="EMBL" id="GAU34841.1"/>
    </source>
</evidence>
<organism evidence="2 3">
    <name type="scientific">Trifolium subterraneum</name>
    <name type="common">Subterranean clover</name>
    <dbReference type="NCBI Taxonomy" id="3900"/>
    <lineage>
        <taxon>Eukaryota</taxon>
        <taxon>Viridiplantae</taxon>
        <taxon>Streptophyta</taxon>
        <taxon>Embryophyta</taxon>
        <taxon>Tracheophyta</taxon>
        <taxon>Spermatophyta</taxon>
        <taxon>Magnoliopsida</taxon>
        <taxon>eudicotyledons</taxon>
        <taxon>Gunneridae</taxon>
        <taxon>Pentapetalae</taxon>
        <taxon>rosids</taxon>
        <taxon>fabids</taxon>
        <taxon>Fabales</taxon>
        <taxon>Fabaceae</taxon>
        <taxon>Papilionoideae</taxon>
        <taxon>50 kb inversion clade</taxon>
        <taxon>NPAAA clade</taxon>
        <taxon>Hologalegina</taxon>
        <taxon>IRL clade</taxon>
        <taxon>Trifolieae</taxon>
        <taxon>Trifolium</taxon>
    </lineage>
</organism>
<name>A0A2Z6MTY8_TRISU</name>
<protein>
    <submittedName>
        <fullName evidence="2">Uncharacterized protein</fullName>
    </submittedName>
</protein>
<keyword evidence="3" id="KW-1185">Reference proteome</keyword>
<proteinExistence type="predicted"/>
<accession>A0A2Z6MTY8</accession>
<reference evidence="3" key="1">
    <citation type="journal article" date="2017" name="Front. Plant Sci.">
        <title>Climate Clever Clovers: New Paradigm to Reduce the Environmental Footprint of Ruminants by Breeding Low Methanogenic Forages Utilizing Haplotype Variation.</title>
        <authorList>
            <person name="Kaur P."/>
            <person name="Appels R."/>
            <person name="Bayer P.E."/>
            <person name="Keeble-Gagnere G."/>
            <person name="Wang J."/>
            <person name="Hirakawa H."/>
            <person name="Shirasawa K."/>
            <person name="Vercoe P."/>
            <person name="Stefanova K."/>
            <person name="Durmic Z."/>
            <person name="Nichols P."/>
            <person name="Revell C."/>
            <person name="Isobe S.N."/>
            <person name="Edwards D."/>
            <person name="Erskine W."/>
        </authorList>
    </citation>
    <scope>NUCLEOTIDE SEQUENCE [LARGE SCALE GENOMIC DNA]</scope>
    <source>
        <strain evidence="3">cv. Daliak</strain>
    </source>
</reference>
<dbReference type="Proteomes" id="UP000242715">
    <property type="component" value="Unassembled WGS sequence"/>
</dbReference>
<gene>
    <name evidence="2" type="ORF">TSUD_259210</name>
</gene>
<dbReference type="AlphaFoldDB" id="A0A2Z6MTY8"/>